<protein>
    <submittedName>
        <fullName evidence="1">Uncharacterized protein</fullName>
    </submittedName>
</protein>
<evidence type="ECO:0000313" key="1">
    <source>
        <dbReference type="EMBL" id="KXG34485.1"/>
    </source>
</evidence>
<keyword evidence="2" id="KW-1185">Reference proteome</keyword>
<dbReference type="Proteomes" id="UP000000768">
    <property type="component" value="Chromosome 2"/>
</dbReference>
<dbReference type="InParanoid" id="A0A1B6Q981"/>
<reference evidence="1 2" key="1">
    <citation type="journal article" date="2009" name="Nature">
        <title>The Sorghum bicolor genome and the diversification of grasses.</title>
        <authorList>
            <person name="Paterson A.H."/>
            <person name="Bowers J.E."/>
            <person name="Bruggmann R."/>
            <person name="Dubchak I."/>
            <person name="Grimwood J."/>
            <person name="Gundlach H."/>
            <person name="Haberer G."/>
            <person name="Hellsten U."/>
            <person name="Mitros T."/>
            <person name="Poliakov A."/>
            <person name="Schmutz J."/>
            <person name="Spannagl M."/>
            <person name="Tang H."/>
            <person name="Wang X."/>
            <person name="Wicker T."/>
            <person name="Bharti A.K."/>
            <person name="Chapman J."/>
            <person name="Feltus F.A."/>
            <person name="Gowik U."/>
            <person name="Grigoriev I.V."/>
            <person name="Lyons E."/>
            <person name="Maher C.A."/>
            <person name="Martis M."/>
            <person name="Narechania A."/>
            <person name="Otillar R.P."/>
            <person name="Penning B.W."/>
            <person name="Salamov A.A."/>
            <person name="Wang Y."/>
            <person name="Zhang L."/>
            <person name="Carpita N.C."/>
            <person name="Freeling M."/>
            <person name="Gingle A.R."/>
            <person name="Hash C.T."/>
            <person name="Keller B."/>
            <person name="Klein P."/>
            <person name="Kresovich S."/>
            <person name="McCann M.C."/>
            <person name="Ming R."/>
            <person name="Peterson D.G."/>
            <person name="Mehboob-ur-Rahman"/>
            <person name="Ware D."/>
            <person name="Westhoff P."/>
            <person name="Mayer K.F."/>
            <person name="Messing J."/>
            <person name="Rokhsar D.S."/>
        </authorList>
    </citation>
    <scope>NUCLEOTIDE SEQUENCE [LARGE SCALE GENOMIC DNA]</scope>
    <source>
        <strain evidence="2">cv. BTx623</strain>
    </source>
</reference>
<dbReference type="AlphaFoldDB" id="A0A1B6Q981"/>
<dbReference type="Gramene" id="KXG34485">
    <property type="protein sequence ID" value="KXG34485"/>
    <property type="gene ID" value="SORBI_3002G048300"/>
</dbReference>
<dbReference type="PANTHER" id="PTHR33401">
    <property type="entry name" value="LIGHT-HARVESTING COMPLEX-LIKE PROTEIN OHP2, CHLOROPLASTIC"/>
    <property type="match status" value="1"/>
</dbReference>
<dbReference type="PANTHER" id="PTHR33401:SF22">
    <property type="match status" value="1"/>
</dbReference>
<organism evidence="1 2">
    <name type="scientific">Sorghum bicolor</name>
    <name type="common">Sorghum</name>
    <name type="synonym">Sorghum vulgare</name>
    <dbReference type="NCBI Taxonomy" id="4558"/>
    <lineage>
        <taxon>Eukaryota</taxon>
        <taxon>Viridiplantae</taxon>
        <taxon>Streptophyta</taxon>
        <taxon>Embryophyta</taxon>
        <taxon>Tracheophyta</taxon>
        <taxon>Spermatophyta</taxon>
        <taxon>Magnoliopsida</taxon>
        <taxon>Liliopsida</taxon>
        <taxon>Poales</taxon>
        <taxon>Poaceae</taxon>
        <taxon>PACMAD clade</taxon>
        <taxon>Panicoideae</taxon>
        <taxon>Andropogonodae</taxon>
        <taxon>Andropogoneae</taxon>
        <taxon>Sorghinae</taxon>
        <taxon>Sorghum</taxon>
    </lineage>
</organism>
<reference evidence="2" key="2">
    <citation type="journal article" date="2018" name="Plant J.">
        <title>The Sorghum bicolor reference genome: improved assembly, gene annotations, a transcriptome atlas, and signatures of genome organization.</title>
        <authorList>
            <person name="McCormick R.F."/>
            <person name="Truong S.K."/>
            <person name="Sreedasyam A."/>
            <person name="Jenkins J."/>
            <person name="Shu S."/>
            <person name="Sims D."/>
            <person name="Kennedy M."/>
            <person name="Amirebrahimi M."/>
            <person name="Weers B.D."/>
            <person name="McKinley B."/>
            <person name="Mattison A."/>
            <person name="Morishige D.T."/>
            <person name="Grimwood J."/>
            <person name="Schmutz J."/>
            <person name="Mullet J.E."/>
        </authorList>
    </citation>
    <scope>NUCLEOTIDE SEQUENCE [LARGE SCALE GENOMIC DNA]</scope>
    <source>
        <strain evidence="2">cv. BTx623</strain>
    </source>
</reference>
<evidence type="ECO:0000313" key="2">
    <source>
        <dbReference type="Proteomes" id="UP000000768"/>
    </source>
</evidence>
<gene>
    <name evidence="1" type="ORF">SORBI_3002G048300</name>
</gene>
<dbReference type="EMBL" id="CM000761">
    <property type="protein sequence ID" value="KXG34485.1"/>
    <property type="molecule type" value="Genomic_DNA"/>
</dbReference>
<dbReference type="OMA" id="ANCKDNS"/>
<accession>A0A1B6Q981</accession>
<proteinExistence type="predicted"/>
<sequence>MRSSSCCESYCTPPLCYLPCLPKSKDDADAGHDPKSVSPSPTVIVEDKPPMIQKIEEAAPAAAAATTSVDGIGDDNDKCYREVAVAPKSCLKRANCKDNSKIAAKGNVKWRDLLGTDLTQVKVFEPRSP</sequence>
<name>A0A1B6Q981_SORBI</name>